<dbReference type="GO" id="GO:0004519">
    <property type="term" value="F:endonuclease activity"/>
    <property type="evidence" value="ECO:0007669"/>
    <property type="project" value="UniProtKB-KW"/>
</dbReference>
<dbReference type="GO" id="GO:0003697">
    <property type="term" value="F:single-stranded DNA binding"/>
    <property type="evidence" value="ECO:0007669"/>
    <property type="project" value="TreeGrafter"/>
</dbReference>
<reference evidence="12 13" key="1">
    <citation type="submission" date="2016-12" db="EMBL/GenBank/DDBJ databases">
        <title>The genomes of Aspergillus section Nigri reveals drivers in fungal speciation.</title>
        <authorList>
            <consortium name="DOE Joint Genome Institute"/>
            <person name="Vesth T.C."/>
            <person name="Nybo J."/>
            <person name="Theobald S."/>
            <person name="Brandl J."/>
            <person name="Frisvad J.C."/>
            <person name="Nielsen K.F."/>
            <person name="Lyhne E.K."/>
            <person name="Kogle M.E."/>
            <person name="Kuo A."/>
            <person name="Riley R."/>
            <person name="Clum A."/>
            <person name="Nolan M."/>
            <person name="Lipzen A."/>
            <person name="Salamov A."/>
            <person name="Henrissat B."/>
            <person name="Wiebenga A."/>
            <person name="De Vries R.P."/>
            <person name="Grigoriev I.V."/>
            <person name="Mortensen U.H."/>
            <person name="Andersen M.R."/>
            <person name="Baker S.E."/>
        </authorList>
    </citation>
    <scope>NUCLEOTIDE SEQUENCE [LARGE SCALE GENOMIC DNA]</scope>
    <source>
        <strain evidence="12 13">IBT 23096</strain>
    </source>
</reference>
<dbReference type="GO" id="GO:0005737">
    <property type="term" value="C:cytoplasm"/>
    <property type="evidence" value="ECO:0007669"/>
    <property type="project" value="TreeGrafter"/>
</dbReference>
<dbReference type="GO" id="GO:0070260">
    <property type="term" value="F:5'-tyrosyl-DNA phosphodiesterase activity"/>
    <property type="evidence" value="ECO:0007669"/>
    <property type="project" value="TreeGrafter"/>
</dbReference>
<evidence type="ECO:0000256" key="6">
    <source>
        <dbReference type="ARBA" id="ARBA00022763"/>
    </source>
</evidence>
<dbReference type="EMBL" id="MSFO01000003">
    <property type="protein sequence ID" value="PLB50159.1"/>
    <property type="molecule type" value="Genomic_DNA"/>
</dbReference>
<dbReference type="AlphaFoldDB" id="A0A2I2GB95"/>
<evidence type="ECO:0000256" key="8">
    <source>
        <dbReference type="ARBA" id="ARBA00022842"/>
    </source>
</evidence>
<keyword evidence="6" id="KW-0227">DNA damage</keyword>
<keyword evidence="12" id="KW-0255">Endonuclease</keyword>
<keyword evidence="8" id="KW-0460">Magnesium</keyword>
<evidence type="ECO:0000259" key="11">
    <source>
        <dbReference type="Pfam" id="PF03372"/>
    </source>
</evidence>
<evidence type="ECO:0000256" key="10">
    <source>
        <dbReference type="ARBA" id="ARBA00023242"/>
    </source>
</evidence>
<dbReference type="Proteomes" id="UP000234275">
    <property type="component" value="Unassembled WGS sequence"/>
</dbReference>
<dbReference type="InterPro" id="IPR051547">
    <property type="entry name" value="TDP2-like"/>
</dbReference>
<evidence type="ECO:0000256" key="5">
    <source>
        <dbReference type="ARBA" id="ARBA00022723"/>
    </source>
</evidence>
<evidence type="ECO:0000256" key="9">
    <source>
        <dbReference type="ARBA" id="ARBA00023204"/>
    </source>
</evidence>
<keyword evidence="12" id="KW-0269">Exonuclease</keyword>
<feature type="domain" description="Endonuclease/exonuclease/phosphatase" evidence="11">
    <location>
        <begin position="69"/>
        <end position="325"/>
    </location>
</feature>
<evidence type="ECO:0000256" key="4">
    <source>
        <dbReference type="ARBA" id="ARBA00022722"/>
    </source>
</evidence>
<keyword evidence="7" id="KW-0378">Hydrolase</keyword>
<comment type="cofactor">
    <cofactor evidence="1">
        <name>Mn(2+)</name>
        <dbReference type="ChEBI" id="CHEBI:29035"/>
    </cofactor>
</comment>
<gene>
    <name evidence="12" type="ORF">P170DRAFT_435347</name>
</gene>
<comment type="caution">
    <text evidence="12">The sequence shown here is derived from an EMBL/GenBank/DDBJ whole genome shotgun (WGS) entry which is preliminary data.</text>
</comment>
<dbReference type="GO" id="GO:0046872">
    <property type="term" value="F:metal ion binding"/>
    <property type="evidence" value="ECO:0007669"/>
    <property type="project" value="UniProtKB-KW"/>
</dbReference>
<dbReference type="GeneID" id="36556614"/>
<protein>
    <submittedName>
        <fullName evidence="12">Endonuclease/Exonuclease/phosphatase family protein</fullName>
    </submittedName>
</protein>
<keyword evidence="4" id="KW-0540">Nuclease</keyword>
<dbReference type="InterPro" id="IPR005135">
    <property type="entry name" value="Endo/exonuclease/phosphatase"/>
</dbReference>
<dbReference type="Pfam" id="PF03372">
    <property type="entry name" value="Exo_endo_phos"/>
    <property type="match status" value="1"/>
</dbReference>
<evidence type="ECO:0000256" key="2">
    <source>
        <dbReference type="ARBA" id="ARBA00001946"/>
    </source>
</evidence>
<dbReference type="PANTHER" id="PTHR15822">
    <property type="entry name" value="TRAF AND TNF RECEPTOR-ASSOCIATED PROTEIN"/>
    <property type="match status" value="1"/>
</dbReference>
<evidence type="ECO:0000256" key="3">
    <source>
        <dbReference type="ARBA" id="ARBA00004322"/>
    </source>
</evidence>
<keyword evidence="9" id="KW-0234">DNA repair</keyword>
<dbReference type="GO" id="GO:0004527">
    <property type="term" value="F:exonuclease activity"/>
    <property type="evidence" value="ECO:0007669"/>
    <property type="project" value="UniProtKB-KW"/>
</dbReference>
<dbReference type="InterPro" id="IPR036691">
    <property type="entry name" value="Endo/exonu/phosph_ase_sf"/>
</dbReference>
<evidence type="ECO:0000256" key="7">
    <source>
        <dbReference type="ARBA" id="ARBA00022801"/>
    </source>
</evidence>
<sequence>MSMLFRLRNQTLRWWHDVPLPAGEADATPIFQPWYSFDSSTNNWVSIDSTSRNPSPSHNSNTSENFIIVTWNVDASSPAPEARISALISHIQSLAPPPDIIFLQEVSRPALSCLLETPWLREHWFSSESDTTSWGTQSFANMTLVSRSRFTDPAIATLSPLWRIKYPSRFDRDALCFDLVFPSAAGTAPRVRLVNVHLDSLPINPSLRPRQLAIVASYLRAAGRGLVAGDFNPVLPDDEALVHASGLLDVWRELRPRENGFTWGVDGDQPFPANRLDKVAVVGLTPCDIKILAPGGIEQADTLELEREGENDMHDRSSILKWSDHSGLVCSLAV</sequence>
<comment type="cofactor">
    <cofactor evidence="2">
        <name>Mg(2+)</name>
        <dbReference type="ChEBI" id="CHEBI:18420"/>
    </cofactor>
</comment>
<dbReference type="SUPFAM" id="SSF56219">
    <property type="entry name" value="DNase I-like"/>
    <property type="match status" value="1"/>
</dbReference>
<dbReference type="PANTHER" id="PTHR15822:SF4">
    <property type="entry name" value="TYROSYL-DNA PHOSPHODIESTERASE 2"/>
    <property type="match status" value="1"/>
</dbReference>
<dbReference type="VEuPathDB" id="FungiDB:P170DRAFT_435347"/>
<comment type="subcellular location">
    <subcellularLocation>
        <location evidence="3">Nucleus</location>
        <location evidence="3">PML body</location>
    </subcellularLocation>
</comment>
<name>A0A2I2GB95_9EURO</name>
<evidence type="ECO:0000313" key="13">
    <source>
        <dbReference type="Proteomes" id="UP000234275"/>
    </source>
</evidence>
<proteinExistence type="predicted"/>
<organism evidence="12 13">
    <name type="scientific">Aspergillus steynii IBT 23096</name>
    <dbReference type="NCBI Taxonomy" id="1392250"/>
    <lineage>
        <taxon>Eukaryota</taxon>
        <taxon>Fungi</taxon>
        <taxon>Dikarya</taxon>
        <taxon>Ascomycota</taxon>
        <taxon>Pezizomycotina</taxon>
        <taxon>Eurotiomycetes</taxon>
        <taxon>Eurotiomycetidae</taxon>
        <taxon>Eurotiales</taxon>
        <taxon>Aspergillaceae</taxon>
        <taxon>Aspergillus</taxon>
        <taxon>Aspergillus subgen. Circumdati</taxon>
    </lineage>
</organism>
<dbReference type="STRING" id="1392250.A0A2I2GB95"/>
<dbReference type="CDD" id="cd09080">
    <property type="entry name" value="TDP2"/>
    <property type="match status" value="1"/>
</dbReference>
<evidence type="ECO:0000313" key="12">
    <source>
        <dbReference type="EMBL" id="PLB50159.1"/>
    </source>
</evidence>
<keyword evidence="10" id="KW-0539">Nucleus</keyword>
<dbReference type="GO" id="GO:0006302">
    <property type="term" value="P:double-strand break repair"/>
    <property type="evidence" value="ECO:0007669"/>
    <property type="project" value="TreeGrafter"/>
</dbReference>
<accession>A0A2I2GB95</accession>
<keyword evidence="5" id="KW-0479">Metal-binding</keyword>
<dbReference type="OrthoDB" id="9975959at2759"/>
<evidence type="ECO:0000256" key="1">
    <source>
        <dbReference type="ARBA" id="ARBA00001936"/>
    </source>
</evidence>
<dbReference type="Gene3D" id="3.60.10.10">
    <property type="entry name" value="Endonuclease/exonuclease/phosphatase"/>
    <property type="match status" value="1"/>
</dbReference>
<keyword evidence="13" id="KW-1185">Reference proteome</keyword>
<dbReference type="RefSeq" id="XP_024705461.1">
    <property type="nucleotide sequence ID" value="XM_024848915.1"/>
</dbReference>